<evidence type="ECO:0000313" key="2">
    <source>
        <dbReference type="Proteomes" id="UP001295463"/>
    </source>
</evidence>
<dbReference type="PANTHER" id="PTHR37316:SF3">
    <property type="entry name" value="TEICHOIC ACID GLYCEROL-PHOSPHATE TRANSFERASE"/>
    <property type="match status" value="1"/>
</dbReference>
<accession>A0ABM9D3U2</accession>
<reference evidence="1 2" key="1">
    <citation type="submission" date="2022-03" db="EMBL/GenBank/DDBJ databases">
        <authorList>
            <person name="Koch H."/>
        </authorList>
    </citation>
    <scope>NUCLEOTIDE SEQUENCE [LARGE SCALE GENOMIC DNA]</scope>
    <source>
        <strain evidence="1 2">G1</strain>
    </source>
</reference>
<gene>
    <name evidence="1" type="ORF">GEAMG1_0100</name>
</gene>
<dbReference type="Proteomes" id="UP001295463">
    <property type="component" value="Chromosome"/>
</dbReference>
<protein>
    <recommendedName>
        <fullName evidence="3">CDP-Glycerol:Poly(Glycerophosphate) glycerophosphotransferase</fullName>
    </recommendedName>
</protein>
<keyword evidence="2" id="KW-1185">Reference proteome</keyword>
<dbReference type="SUPFAM" id="SSF53756">
    <property type="entry name" value="UDP-Glycosyltransferase/glycogen phosphorylase"/>
    <property type="match status" value="1"/>
</dbReference>
<evidence type="ECO:0000313" key="1">
    <source>
        <dbReference type="EMBL" id="CAH2029922.1"/>
    </source>
</evidence>
<evidence type="ECO:0008006" key="3">
    <source>
        <dbReference type="Google" id="ProtNLM"/>
    </source>
</evidence>
<proteinExistence type="predicted"/>
<sequence>MSVKILFYIQRNLHVPFLEPVQEHLVRLCPEAETAFCAPPFIAPQNGLPGWGLEEHEVERLKGKARFVRTVEEFQPDITIFADACTNVFNCGKRVFVGHGIISKGGFYTESPLVRRENLADLICVPGPWHKRILQKNVFSPLVVTGFIKSDRLFGPVACTRADFCRQYAIPVDATIILYAPTFNDELSAIPCLGEQIVQVCEPDRYLVIKLHTMTDVVLAEMHRRLAANHPRIRFVEEIDVTPAMAAADILISDVSSVVVEFMGLDRPVIAVNNPRQHEYEGYRADDIEYLVRDACQQVGTIEELLPAVETAVKHPHILSPLRRHYADELCYGRDGRSAQRVAEAVLALAAGAPEDRAHNPHIAILLRVAPPCSLAHLLYDLGNLLLAHPDTHLDLVIWGMSPPTPDIPMVKGWIPATADASTALQNTVTSSAAPVLALLESGLQLPERALHFLANYFRWDDGIAMTRTLTPRDDYRMLLRLVYPELQEIPVEHVSELLLSTLMGRDAPMEYAAPGCCLVRRERLASLLPLPAATDTPYQEQVRKALVHRGDRCSLALDLFARPSPGISADTTELTTLIDSYLKNSGNQILVHRLLATLLLLGRPDEARMVWQTSETAAGRLRDVWGWLA</sequence>
<dbReference type="PANTHER" id="PTHR37316">
    <property type="entry name" value="TEICHOIC ACID GLYCEROL-PHOSPHATE PRIMASE"/>
    <property type="match status" value="1"/>
</dbReference>
<dbReference type="Gene3D" id="3.40.50.12580">
    <property type="match status" value="1"/>
</dbReference>
<dbReference type="InterPro" id="IPR051612">
    <property type="entry name" value="Teichoic_Acid_Biosynth"/>
</dbReference>
<dbReference type="RefSeq" id="WP_305730899.1">
    <property type="nucleotide sequence ID" value="NZ_OW150024.1"/>
</dbReference>
<name>A0ABM9D3U2_9BACT</name>
<dbReference type="InterPro" id="IPR043148">
    <property type="entry name" value="TagF_C"/>
</dbReference>
<organism evidence="1 2">
    <name type="scientific">Trichlorobacter ammonificans</name>
    <dbReference type="NCBI Taxonomy" id="2916410"/>
    <lineage>
        <taxon>Bacteria</taxon>
        <taxon>Pseudomonadati</taxon>
        <taxon>Thermodesulfobacteriota</taxon>
        <taxon>Desulfuromonadia</taxon>
        <taxon>Geobacterales</taxon>
        <taxon>Geobacteraceae</taxon>
        <taxon>Trichlorobacter</taxon>
    </lineage>
</organism>
<dbReference type="InterPro" id="IPR007554">
    <property type="entry name" value="Glycerophosphate_synth"/>
</dbReference>
<dbReference type="Pfam" id="PF04464">
    <property type="entry name" value="Glyphos_transf"/>
    <property type="match status" value="1"/>
</dbReference>
<dbReference type="EMBL" id="OW150024">
    <property type="protein sequence ID" value="CAH2029922.1"/>
    <property type="molecule type" value="Genomic_DNA"/>
</dbReference>